<evidence type="ECO:0000256" key="1">
    <source>
        <dbReference type="SAM" id="MobiDB-lite"/>
    </source>
</evidence>
<comment type="caution">
    <text evidence="2">The sequence shown here is derived from an EMBL/GenBank/DDBJ whole genome shotgun (WGS) entry which is preliminary data.</text>
</comment>
<dbReference type="AlphaFoldDB" id="A0A9Q1IRI5"/>
<sequence>MSPIRRVLGRVGGLSESSPPSGPTPASLSSSPRPRVMKAIVLWGLAALVKLVKGEPSTDGCDGITGEPSTDGCAHHLKVQESSDSCNSENRGMPNAEDLSTPVASNGRLRDEQKGLHPTPSVPLHSQVLKRGQKKPEDQELVPQQNPNSVDEVVQATSHLCPLSLCRHGG</sequence>
<evidence type="ECO:0000313" key="3">
    <source>
        <dbReference type="Proteomes" id="UP001152622"/>
    </source>
</evidence>
<proteinExistence type="predicted"/>
<name>A0A9Q1IRI5_SYNKA</name>
<keyword evidence="3" id="KW-1185">Reference proteome</keyword>
<gene>
    <name evidence="2" type="ORF">SKAU_G00247250</name>
</gene>
<feature type="region of interest" description="Disordered" evidence="1">
    <location>
        <begin position="56"/>
        <end position="150"/>
    </location>
</feature>
<organism evidence="2 3">
    <name type="scientific">Synaphobranchus kaupii</name>
    <name type="common">Kaup's arrowtooth eel</name>
    <dbReference type="NCBI Taxonomy" id="118154"/>
    <lineage>
        <taxon>Eukaryota</taxon>
        <taxon>Metazoa</taxon>
        <taxon>Chordata</taxon>
        <taxon>Craniata</taxon>
        <taxon>Vertebrata</taxon>
        <taxon>Euteleostomi</taxon>
        <taxon>Actinopterygii</taxon>
        <taxon>Neopterygii</taxon>
        <taxon>Teleostei</taxon>
        <taxon>Anguilliformes</taxon>
        <taxon>Synaphobranchidae</taxon>
        <taxon>Synaphobranchus</taxon>
    </lineage>
</organism>
<dbReference type="EMBL" id="JAINUF010000009">
    <property type="protein sequence ID" value="KAJ8349595.1"/>
    <property type="molecule type" value="Genomic_DNA"/>
</dbReference>
<accession>A0A9Q1IRI5</accession>
<evidence type="ECO:0000313" key="2">
    <source>
        <dbReference type="EMBL" id="KAJ8349595.1"/>
    </source>
</evidence>
<feature type="compositionally biased region" description="Low complexity" evidence="1">
    <location>
        <begin position="15"/>
        <end position="32"/>
    </location>
</feature>
<protein>
    <submittedName>
        <fullName evidence="2">Uncharacterized protein</fullName>
    </submittedName>
</protein>
<feature type="compositionally biased region" description="Polar residues" evidence="1">
    <location>
        <begin position="80"/>
        <end position="90"/>
    </location>
</feature>
<reference evidence="2" key="1">
    <citation type="journal article" date="2023" name="Science">
        <title>Genome structures resolve the early diversification of teleost fishes.</title>
        <authorList>
            <person name="Parey E."/>
            <person name="Louis A."/>
            <person name="Montfort J."/>
            <person name="Bouchez O."/>
            <person name="Roques C."/>
            <person name="Iampietro C."/>
            <person name="Lluch J."/>
            <person name="Castinel A."/>
            <person name="Donnadieu C."/>
            <person name="Desvignes T."/>
            <person name="Floi Bucao C."/>
            <person name="Jouanno E."/>
            <person name="Wen M."/>
            <person name="Mejri S."/>
            <person name="Dirks R."/>
            <person name="Jansen H."/>
            <person name="Henkel C."/>
            <person name="Chen W.J."/>
            <person name="Zahm M."/>
            <person name="Cabau C."/>
            <person name="Klopp C."/>
            <person name="Thompson A.W."/>
            <person name="Robinson-Rechavi M."/>
            <person name="Braasch I."/>
            <person name="Lecointre G."/>
            <person name="Bobe J."/>
            <person name="Postlethwait J.H."/>
            <person name="Berthelot C."/>
            <person name="Roest Crollius H."/>
            <person name="Guiguen Y."/>
        </authorList>
    </citation>
    <scope>NUCLEOTIDE SEQUENCE</scope>
    <source>
        <strain evidence="2">WJC10195</strain>
    </source>
</reference>
<feature type="region of interest" description="Disordered" evidence="1">
    <location>
        <begin position="1"/>
        <end position="34"/>
    </location>
</feature>
<dbReference type="Proteomes" id="UP001152622">
    <property type="component" value="Chromosome 9"/>
</dbReference>